<keyword evidence="2" id="KW-1185">Reference proteome</keyword>
<protein>
    <submittedName>
        <fullName evidence="1">Nuclear transport factor 2 family protein</fullName>
    </submittedName>
</protein>
<dbReference type="PANTHER" id="PTHR31757:SF0">
    <property type="entry name" value="SLL0781 PROTEIN"/>
    <property type="match status" value="1"/>
</dbReference>
<dbReference type="InterPro" id="IPR032710">
    <property type="entry name" value="NTF2-like_dom_sf"/>
</dbReference>
<dbReference type="Pfam" id="PF07080">
    <property type="entry name" value="DUF1348"/>
    <property type="match status" value="1"/>
</dbReference>
<proteinExistence type="predicted"/>
<dbReference type="PANTHER" id="PTHR31757">
    <property type="entry name" value="SLL0781 PROTEIN"/>
    <property type="match status" value="1"/>
</dbReference>
<reference evidence="1 2" key="1">
    <citation type="journal article" date="2013" name="J. Microbiol.">
        <title>Mucilaginibacter ginsenosidivorax sp. nov., with ginsenoside converting activity isolated from sediment.</title>
        <authorList>
            <person name="Kim J.K."/>
            <person name="Choi T.E."/>
            <person name="Liu Q.M."/>
            <person name="Park H.Y."/>
            <person name="Yi T.H."/>
            <person name="Yoon M.H."/>
            <person name="Kim S.C."/>
            <person name="Im W.T."/>
        </authorList>
    </citation>
    <scope>NUCLEOTIDE SEQUENCE [LARGE SCALE GENOMIC DNA]</scope>
    <source>
        <strain evidence="1 2">KHI28</strain>
    </source>
</reference>
<sequence length="133" mass="15546">METEKKYPLPPWDMDNAAEKLQLLENDWNSLDPDKAAANYATEAQMRFGTSFLNGRDEIKQFLAGKWQQNPGFKIKLNLWGALKGRMAVTFEYEWHNAENQWHRSYGVQVFQFDDNGLVQMNFASYNDEPIPH</sequence>
<dbReference type="OrthoDB" id="793948at2"/>
<accession>A0A5B8W3R6</accession>
<organism evidence="1 2">
    <name type="scientific">Mucilaginibacter ginsenosidivorax</name>
    <dbReference type="NCBI Taxonomy" id="862126"/>
    <lineage>
        <taxon>Bacteria</taxon>
        <taxon>Pseudomonadati</taxon>
        <taxon>Bacteroidota</taxon>
        <taxon>Sphingobacteriia</taxon>
        <taxon>Sphingobacteriales</taxon>
        <taxon>Sphingobacteriaceae</taxon>
        <taxon>Mucilaginibacter</taxon>
    </lineage>
</organism>
<dbReference type="AlphaFoldDB" id="A0A5B8W3R6"/>
<dbReference type="KEGG" id="mgk:FSB76_17320"/>
<dbReference type="InterPro" id="IPR009783">
    <property type="entry name" value="DUF1348"/>
</dbReference>
<dbReference type="RefSeq" id="WP_147055468.1">
    <property type="nucleotide sequence ID" value="NZ_CP042437.1"/>
</dbReference>
<dbReference type="EMBL" id="CP042437">
    <property type="protein sequence ID" value="QEC77615.1"/>
    <property type="molecule type" value="Genomic_DNA"/>
</dbReference>
<evidence type="ECO:0000313" key="1">
    <source>
        <dbReference type="EMBL" id="QEC77615.1"/>
    </source>
</evidence>
<dbReference type="SUPFAM" id="SSF54427">
    <property type="entry name" value="NTF2-like"/>
    <property type="match status" value="1"/>
</dbReference>
<dbReference type="Proteomes" id="UP000321362">
    <property type="component" value="Chromosome"/>
</dbReference>
<evidence type="ECO:0000313" key="2">
    <source>
        <dbReference type="Proteomes" id="UP000321362"/>
    </source>
</evidence>
<gene>
    <name evidence="1" type="ORF">FSB76_17320</name>
</gene>
<dbReference type="Gene3D" id="3.10.450.50">
    <property type="match status" value="1"/>
</dbReference>
<name>A0A5B8W3R6_9SPHI</name>